<evidence type="ECO:0000256" key="2">
    <source>
        <dbReference type="ARBA" id="ARBA00022692"/>
    </source>
</evidence>
<feature type="transmembrane region" description="Helical" evidence="5">
    <location>
        <begin position="161"/>
        <end position="182"/>
    </location>
</feature>
<organism evidence="6">
    <name type="scientific">Thalassiosira rotula</name>
    <dbReference type="NCBI Taxonomy" id="49265"/>
    <lineage>
        <taxon>Eukaryota</taxon>
        <taxon>Sar</taxon>
        <taxon>Stramenopiles</taxon>
        <taxon>Ochrophyta</taxon>
        <taxon>Bacillariophyta</taxon>
        <taxon>Coscinodiscophyceae</taxon>
        <taxon>Thalassiosirophycidae</taxon>
        <taxon>Thalassiosirales</taxon>
        <taxon>Thalassiosiraceae</taxon>
        <taxon>Thalassiosira</taxon>
    </lineage>
</organism>
<dbReference type="GeneID" id="70637934"/>
<feature type="transmembrane region" description="Helical" evidence="5">
    <location>
        <begin position="103"/>
        <end position="124"/>
    </location>
</feature>
<keyword evidence="4 5" id="KW-0472">Membrane</keyword>
<comment type="subcellular location">
    <subcellularLocation>
        <location evidence="1">Membrane</location>
        <topology evidence="1">Multi-pass membrane protein</topology>
    </subcellularLocation>
</comment>
<dbReference type="Pfam" id="PF00902">
    <property type="entry name" value="TatC"/>
    <property type="match status" value="1"/>
</dbReference>
<name>A0A8B0SGB4_9STRA</name>
<evidence type="ECO:0000313" key="6">
    <source>
        <dbReference type="EMBL" id="QTX08907.1"/>
    </source>
</evidence>
<sequence>MIYKYLLEIKYRAFFAFVAWSFIMVNCYYFKETLLYIFTGFSTKPGENHLLFFLTTNVAEVFVAYIHISFSIANQITVIFFYCQFFFFLSTGLHVFEYTYFKTILIAIIVSWLVFICIFNSYIFPTSWDFFLKFQEYLSFQSLTFYFEAKLNEYLAFYKSIYFLCNLLCQVMILFCVLLDLFKTNLLIIKKLRKLFYFVFFIFSTFITPPEVTYQLTVSISIIVLYELITVYLILKTEFANSNYVGNQLKLTKTPTENSK</sequence>
<protein>
    <submittedName>
        <fullName evidence="6">SecY-independent transporter protein</fullName>
    </submittedName>
</protein>
<dbReference type="InterPro" id="IPR002033">
    <property type="entry name" value="TatC"/>
</dbReference>
<evidence type="ECO:0000256" key="5">
    <source>
        <dbReference type="SAM" id="Phobius"/>
    </source>
</evidence>
<evidence type="ECO:0000256" key="4">
    <source>
        <dbReference type="ARBA" id="ARBA00023136"/>
    </source>
</evidence>
<proteinExistence type="predicted"/>
<reference evidence="6" key="1">
    <citation type="submission" date="2020-09" db="EMBL/GenBank/DDBJ databases">
        <authorList>
            <person name="Liu K."/>
            <person name="Chen N."/>
        </authorList>
    </citation>
    <scope>NUCLEOTIDE SEQUENCE</scope>
    <source>
        <strain evidence="6">CNS00050</strain>
    </source>
</reference>
<feature type="transmembrane region" description="Helical" evidence="5">
    <location>
        <begin position="12"/>
        <end position="30"/>
    </location>
</feature>
<feature type="transmembrane region" description="Helical" evidence="5">
    <location>
        <begin position="194"/>
        <end position="210"/>
    </location>
</feature>
<dbReference type="AlphaFoldDB" id="A0A8B0SGB4"/>
<feature type="transmembrane region" description="Helical" evidence="5">
    <location>
        <begin position="216"/>
        <end position="235"/>
    </location>
</feature>
<evidence type="ECO:0000256" key="3">
    <source>
        <dbReference type="ARBA" id="ARBA00022989"/>
    </source>
</evidence>
<gene>
    <name evidence="6" type="primary">tatC</name>
</gene>
<feature type="transmembrane region" description="Helical" evidence="5">
    <location>
        <begin position="76"/>
        <end position="96"/>
    </location>
</feature>
<dbReference type="GO" id="GO:0016020">
    <property type="term" value="C:membrane"/>
    <property type="evidence" value="ECO:0007669"/>
    <property type="project" value="UniProtKB-SubCell"/>
</dbReference>
<keyword evidence="3 5" id="KW-1133">Transmembrane helix</keyword>
<feature type="transmembrane region" description="Helical" evidence="5">
    <location>
        <begin position="50"/>
        <end position="70"/>
    </location>
</feature>
<accession>A0A8B0SGB4</accession>
<keyword evidence="2 5" id="KW-0812">Transmembrane</keyword>
<evidence type="ECO:0000256" key="1">
    <source>
        <dbReference type="ARBA" id="ARBA00004141"/>
    </source>
</evidence>
<keyword evidence="6" id="KW-0496">Mitochondrion</keyword>
<dbReference type="EMBL" id="MW013552">
    <property type="protein sequence ID" value="QTX08907.1"/>
    <property type="molecule type" value="Genomic_DNA"/>
</dbReference>
<geneLocation type="mitochondrion" evidence="6"/>
<dbReference type="RefSeq" id="YP_010252064.1">
    <property type="nucleotide sequence ID" value="NC_060383.1"/>
</dbReference>